<feature type="domain" description="Myb-like" evidence="6">
    <location>
        <begin position="81"/>
        <end position="133"/>
    </location>
</feature>
<comment type="caution">
    <text evidence="9">The sequence shown here is derived from an EMBL/GenBank/DDBJ whole genome shotgun (WGS) entry which is preliminary data.</text>
</comment>
<accession>A0AAV9B2L7</accession>
<reference evidence="9" key="1">
    <citation type="journal article" date="2023" name="Nat. Commun.">
        <title>Diploid and tetraploid genomes of Acorus and the evolution of monocots.</title>
        <authorList>
            <person name="Ma L."/>
            <person name="Liu K.W."/>
            <person name="Li Z."/>
            <person name="Hsiao Y.Y."/>
            <person name="Qi Y."/>
            <person name="Fu T."/>
            <person name="Tang G.D."/>
            <person name="Zhang D."/>
            <person name="Sun W.H."/>
            <person name="Liu D.K."/>
            <person name="Li Y."/>
            <person name="Chen G.Z."/>
            <person name="Liu X.D."/>
            <person name="Liao X.Y."/>
            <person name="Jiang Y.T."/>
            <person name="Yu X."/>
            <person name="Hao Y."/>
            <person name="Huang J."/>
            <person name="Zhao X.W."/>
            <person name="Ke S."/>
            <person name="Chen Y.Y."/>
            <person name="Wu W.L."/>
            <person name="Hsu J.L."/>
            <person name="Lin Y.F."/>
            <person name="Huang M.D."/>
            <person name="Li C.Y."/>
            <person name="Huang L."/>
            <person name="Wang Z.W."/>
            <person name="Zhao X."/>
            <person name="Zhong W.Y."/>
            <person name="Peng D.H."/>
            <person name="Ahmad S."/>
            <person name="Lan S."/>
            <person name="Zhang J.S."/>
            <person name="Tsai W.C."/>
            <person name="Van de Peer Y."/>
            <person name="Liu Z.J."/>
        </authorList>
    </citation>
    <scope>NUCLEOTIDE SEQUENCE</scope>
    <source>
        <strain evidence="9">SCP</strain>
    </source>
</reference>
<dbReference type="EMBL" id="JAUJYN010000005">
    <property type="protein sequence ID" value="KAK1270700.1"/>
    <property type="molecule type" value="Genomic_DNA"/>
</dbReference>
<feature type="compositionally biased region" description="Low complexity" evidence="5">
    <location>
        <begin position="48"/>
        <end position="69"/>
    </location>
</feature>
<dbReference type="PROSITE" id="PS51294">
    <property type="entry name" value="HTH_MYB"/>
    <property type="match status" value="1"/>
</dbReference>
<name>A0AAV9B2L7_ACOGR</name>
<dbReference type="InterPro" id="IPR006447">
    <property type="entry name" value="Myb_dom_plants"/>
</dbReference>
<feature type="domain" description="SANT" evidence="7">
    <location>
        <begin position="84"/>
        <end position="142"/>
    </location>
</feature>
<dbReference type="SMART" id="SM00717">
    <property type="entry name" value="SANT"/>
    <property type="match status" value="1"/>
</dbReference>
<dbReference type="InterPro" id="IPR052245">
    <property type="entry name" value="Plant_Stress_Dev_TF"/>
</dbReference>
<evidence type="ECO:0000256" key="4">
    <source>
        <dbReference type="ARBA" id="ARBA00023242"/>
    </source>
</evidence>
<keyword evidence="4" id="KW-0539">Nucleus</keyword>
<dbReference type="GO" id="GO:0006355">
    <property type="term" value="P:regulation of DNA-templated transcription"/>
    <property type="evidence" value="ECO:0007669"/>
    <property type="project" value="UniProtKB-ARBA"/>
</dbReference>
<dbReference type="GO" id="GO:0009739">
    <property type="term" value="P:response to gibberellin"/>
    <property type="evidence" value="ECO:0007669"/>
    <property type="project" value="TreeGrafter"/>
</dbReference>
<dbReference type="InterPro" id="IPR009057">
    <property type="entry name" value="Homeodomain-like_sf"/>
</dbReference>
<keyword evidence="3" id="KW-0804">Transcription</keyword>
<dbReference type="PROSITE" id="PS50090">
    <property type="entry name" value="MYB_LIKE"/>
    <property type="match status" value="1"/>
</dbReference>
<feature type="compositionally biased region" description="Pro residues" evidence="5">
    <location>
        <begin position="152"/>
        <end position="161"/>
    </location>
</feature>
<dbReference type="PANTHER" id="PTHR44191">
    <property type="entry name" value="TRANSCRIPTION FACTOR KUA1"/>
    <property type="match status" value="1"/>
</dbReference>
<dbReference type="Proteomes" id="UP001179952">
    <property type="component" value="Unassembled WGS sequence"/>
</dbReference>
<dbReference type="NCBIfam" id="TIGR01557">
    <property type="entry name" value="myb_SHAQKYF"/>
    <property type="match status" value="1"/>
</dbReference>
<feature type="region of interest" description="Disordered" evidence="5">
    <location>
        <begin position="44"/>
        <end position="85"/>
    </location>
</feature>
<evidence type="ECO:0000256" key="2">
    <source>
        <dbReference type="ARBA" id="ARBA00023125"/>
    </source>
</evidence>
<evidence type="ECO:0000259" key="7">
    <source>
        <dbReference type="PROSITE" id="PS51293"/>
    </source>
</evidence>
<organism evidence="9 10">
    <name type="scientific">Acorus gramineus</name>
    <name type="common">Dwarf sweet flag</name>
    <dbReference type="NCBI Taxonomy" id="55184"/>
    <lineage>
        <taxon>Eukaryota</taxon>
        <taxon>Viridiplantae</taxon>
        <taxon>Streptophyta</taxon>
        <taxon>Embryophyta</taxon>
        <taxon>Tracheophyta</taxon>
        <taxon>Spermatophyta</taxon>
        <taxon>Magnoliopsida</taxon>
        <taxon>Liliopsida</taxon>
        <taxon>Acoraceae</taxon>
        <taxon>Acorus</taxon>
    </lineage>
</organism>
<keyword evidence="10" id="KW-1185">Reference proteome</keyword>
<feature type="region of interest" description="Disordered" evidence="5">
    <location>
        <begin position="144"/>
        <end position="166"/>
    </location>
</feature>
<protein>
    <submittedName>
        <fullName evidence="9">Uncharacterized protein</fullName>
    </submittedName>
</protein>
<evidence type="ECO:0000313" key="10">
    <source>
        <dbReference type="Proteomes" id="UP001179952"/>
    </source>
</evidence>
<keyword evidence="1" id="KW-0805">Transcription regulation</keyword>
<dbReference type="GO" id="GO:0003677">
    <property type="term" value="F:DNA binding"/>
    <property type="evidence" value="ECO:0007669"/>
    <property type="project" value="UniProtKB-KW"/>
</dbReference>
<dbReference type="Gene3D" id="1.10.10.60">
    <property type="entry name" value="Homeodomain-like"/>
    <property type="match status" value="1"/>
</dbReference>
<feature type="domain" description="HTH myb-type" evidence="8">
    <location>
        <begin position="88"/>
        <end position="137"/>
    </location>
</feature>
<evidence type="ECO:0000313" key="9">
    <source>
        <dbReference type="EMBL" id="KAK1270700.1"/>
    </source>
</evidence>
<proteinExistence type="predicted"/>
<dbReference type="PANTHER" id="PTHR44191:SF4">
    <property type="entry name" value="OS01G0187900 PROTEIN"/>
    <property type="match status" value="1"/>
</dbReference>
<evidence type="ECO:0000259" key="8">
    <source>
        <dbReference type="PROSITE" id="PS51294"/>
    </source>
</evidence>
<evidence type="ECO:0000256" key="3">
    <source>
        <dbReference type="ARBA" id="ARBA00023163"/>
    </source>
</evidence>
<evidence type="ECO:0000256" key="1">
    <source>
        <dbReference type="ARBA" id="ARBA00023015"/>
    </source>
</evidence>
<dbReference type="InterPro" id="IPR017884">
    <property type="entry name" value="SANT_dom"/>
</dbReference>
<dbReference type="InterPro" id="IPR001005">
    <property type="entry name" value="SANT/Myb"/>
</dbReference>
<dbReference type="InterPro" id="IPR017930">
    <property type="entry name" value="Myb_dom"/>
</dbReference>
<gene>
    <name evidence="9" type="ORF">QJS04_geneDACA020959</name>
</gene>
<dbReference type="GO" id="GO:0009723">
    <property type="term" value="P:response to ethylene"/>
    <property type="evidence" value="ECO:0007669"/>
    <property type="project" value="TreeGrafter"/>
</dbReference>
<evidence type="ECO:0000256" key="5">
    <source>
        <dbReference type="SAM" id="MobiDB-lite"/>
    </source>
</evidence>
<dbReference type="PROSITE" id="PS51293">
    <property type="entry name" value="SANT"/>
    <property type="match status" value="1"/>
</dbReference>
<evidence type="ECO:0000259" key="6">
    <source>
        <dbReference type="PROSITE" id="PS50090"/>
    </source>
</evidence>
<dbReference type="SUPFAM" id="SSF46689">
    <property type="entry name" value="Homeodomain-like"/>
    <property type="match status" value="1"/>
</dbReference>
<dbReference type="AlphaFoldDB" id="A0AAV9B2L7"/>
<reference evidence="9" key="2">
    <citation type="submission" date="2023-06" db="EMBL/GenBank/DDBJ databases">
        <authorList>
            <person name="Ma L."/>
            <person name="Liu K.-W."/>
            <person name="Li Z."/>
            <person name="Hsiao Y.-Y."/>
            <person name="Qi Y."/>
            <person name="Fu T."/>
            <person name="Tang G."/>
            <person name="Zhang D."/>
            <person name="Sun W.-H."/>
            <person name="Liu D.-K."/>
            <person name="Li Y."/>
            <person name="Chen G.-Z."/>
            <person name="Liu X.-D."/>
            <person name="Liao X.-Y."/>
            <person name="Jiang Y.-T."/>
            <person name="Yu X."/>
            <person name="Hao Y."/>
            <person name="Huang J."/>
            <person name="Zhao X.-W."/>
            <person name="Ke S."/>
            <person name="Chen Y.-Y."/>
            <person name="Wu W.-L."/>
            <person name="Hsu J.-L."/>
            <person name="Lin Y.-F."/>
            <person name="Huang M.-D."/>
            <person name="Li C.-Y."/>
            <person name="Huang L."/>
            <person name="Wang Z.-W."/>
            <person name="Zhao X."/>
            <person name="Zhong W.-Y."/>
            <person name="Peng D.-H."/>
            <person name="Ahmad S."/>
            <person name="Lan S."/>
            <person name="Zhang J.-S."/>
            <person name="Tsai W.-C."/>
            <person name="Van De Peer Y."/>
            <person name="Liu Z.-J."/>
        </authorList>
    </citation>
    <scope>NUCLEOTIDE SEQUENCE</scope>
    <source>
        <strain evidence="9">SCP</strain>
        <tissue evidence="9">Leaves</tissue>
    </source>
</reference>
<dbReference type="CDD" id="cd00167">
    <property type="entry name" value="SANT"/>
    <property type="match status" value="1"/>
</dbReference>
<dbReference type="Pfam" id="PF00249">
    <property type="entry name" value="Myb_DNA-binding"/>
    <property type="match status" value="1"/>
</dbReference>
<sequence>MNLFRSRSSPDLSLALPTNESHTMLFGVDLSKPPMKKFKSMIDLNTYPSSSDRPSSLSPNQSRPPSSSSDLNYHSEDGVPKKKRVPMKWTEDEHMRFLEGLQALGRGEWAGIARDYVITRNATQVASHAQKHFLYQLKNKGKQRSGSSIFDLPPPPPPEPAPQKQMNNVENPTPVRVRIPFWMHIGVSNSAPNPIRPRMNPNMQRQ</sequence>
<keyword evidence="2" id="KW-0238">DNA-binding</keyword>